<dbReference type="Proteomes" id="UP000509660">
    <property type="component" value="Chromosome"/>
</dbReference>
<comment type="similarity">
    <text evidence="4">Belongs to the dsrC/tusE family.</text>
</comment>
<dbReference type="GO" id="GO:0002143">
    <property type="term" value="P:tRNA wobble position uridine thiolation"/>
    <property type="evidence" value="ECO:0007669"/>
    <property type="project" value="TreeGrafter"/>
</dbReference>
<evidence type="ECO:0000256" key="3">
    <source>
        <dbReference type="ARBA" id="ARBA00022679"/>
    </source>
</evidence>
<evidence type="ECO:0000313" key="7">
    <source>
        <dbReference type="Proteomes" id="UP000509660"/>
    </source>
</evidence>
<dbReference type="Gene3D" id="1.10.10.370">
    <property type="entry name" value="DsrC-like protein, C-terminal domain"/>
    <property type="match status" value="1"/>
</dbReference>
<evidence type="ECO:0000256" key="5">
    <source>
        <dbReference type="PIRSR" id="PIRSR006223-50"/>
    </source>
</evidence>
<keyword evidence="2" id="KW-0963">Cytoplasm</keyword>
<dbReference type="InterPro" id="IPR007453">
    <property type="entry name" value="DsrC/TusE"/>
</dbReference>
<dbReference type="GO" id="GO:0097163">
    <property type="term" value="F:sulfur carrier activity"/>
    <property type="evidence" value="ECO:0007669"/>
    <property type="project" value="TreeGrafter"/>
</dbReference>
<dbReference type="PIRSF" id="PIRSF006223">
    <property type="entry name" value="DsrC_TusE"/>
    <property type="match status" value="1"/>
</dbReference>
<evidence type="ECO:0000256" key="1">
    <source>
        <dbReference type="ARBA" id="ARBA00004496"/>
    </source>
</evidence>
<dbReference type="AlphaFoldDB" id="A0A7H8UUE2"/>
<protein>
    <recommendedName>
        <fullName evidence="4">Sulfurtransferase</fullName>
        <ecNumber evidence="4">2.8.1.-</ecNumber>
    </recommendedName>
</protein>
<evidence type="ECO:0000256" key="2">
    <source>
        <dbReference type="ARBA" id="ARBA00022490"/>
    </source>
</evidence>
<dbReference type="PANTHER" id="PTHR37010">
    <property type="entry name" value="SULFURTRANSFERASE TUSE"/>
    <property type="match status" value="1"/>
</dbReference>
<dbReference type="EMBL" id="CP055306">
    <property type="protein sequence ID" value="QLB40419.1"/>
    <property type="molecule type" value="Genomic_DNA"/>
</dbReference>
<feature type="active site" description="Cysteine persulfide intermediate" evidence="5">
    <location>
        <position position="115"/>
    </location>
</feature>
<evidence type="ECO:0000256" key="4">
    <source>
        <dbReference type="PIRNR" id="PIRNR006223"/>
    </source>
</evidence>
<dbReference type="NCBIfam" id="TIGR03342">
    <property type="entry name" value="dsrC_tusE_dsvC"/>
    <property type="match status" value="1"/>
</dbReference>
<dbReference type="EC" id="2.8.1.-" evidence="4"/>
<comment type="subcellular location">
    <subcellularLocation>
        <location evidence="1">Cytoplasm</location>
    </subcellularLocation>
</comment>
<accession>A0A7H8UUE2</accession>
<proteinExistence type="inferred from homology"/>
<gene>
    <name evidence="6" type="ORF">HV559_05785</name>
</gene>
<dbReference type="Gene3D" id="3.30.1420.10">
    <property type="match status" value="1"/>
</dbReference>
<dbReference type="InterPro" id="IPR025526">
    <property type="entry name" value="DsrC-like_dom_sf"/>
</dbReference>
<sequence>MWHFYFMSIELNNIEYPTDDAGYLKNLADWSSELAEKIAEKEQITLTEEHWEIIYLVRDFYQEYKTSPAIRMLVKAIAQKFGEEKGSSRYLQRLFPEGPAKQATKIAGLPKPAKCL</sequence>
<keyword evidence="3 4" id="KW-0808">Transferase</keyword>
<dbReference type="PANTHER" id="PTHR37010:SF1">
    <property type="entry name" value="SULFURTRANSFERASE TUSE"/>
    <property type="match status" value="1"/>
</dbReference>
<dbReference type="InterPro" id="IPR043163">
    <property type="entry name" value="DsrC-like_N"/>
</dbReference>
<name>A0A7H8UUE2_9PAST</name>
<dbReference type="SUPFAM" id="SSF69721">
    <property type="entry name" value="DsrC, the gamma subunit of dissimilatory sulfite reductase"/>
    <property type="match status" value="1"/>
</dbReference>
<evidence type="ECO:0000313" key="6">
    <source>
        <dbReference type="EMBL" id="QLB40419.1"/>
    </source>
</evidence>
<comment type="function">
    <text evidence="4">Part of a sulfur-relay system.</text>
</comment>
<dbReference type="GO" id="GO:0016740">
    <property type="term" value="F:transferase activity"/>
    <property type="evidence" value="ECO:0007669"/>
    <property type="project" value="UniProtKB-KW"/>
</dbReference>
<dbReference type="Pfam" id="PF04358">
    <property type="entry name" value="DsrC"/>
    <property type="match status" value="1"/>
</dbReference>
<dbReference type="GO" id="GO:0005737">
    <property type="term" value="C:cytoplasm"/>
    <property type="evidence" value="ECO:0007669"/>
    <property type="project" value="UniProtKB-SubCell"/>
</dbReference>
<reference evidence="6 7" key="1">
    <citation type="submission" date="2020-06" db="EMBL/GenBank/DDBJ databases">
        <title>Mannheimia pernigra sp. nov. isolated from bovine respiratory tract.</title>
        <authorList>
            <person name="Kuhnert P."/>
            <person name="Akarsu-Egger H."/>
        </authorList>
    </citation>
    <scope>NUCLEOTIDE SEQUENCE [LARGE SCALE GENOMIC DNA]</scope>
    <source>
        <strain evidence="6 7">BNO311</strain>
    </source>
</reference>
<dbReference type="RefSeq" id="WP_176808156.1">
    <property type="nucleotide sequence ID" value="NZ_CP055302.1"/>
</dbReference>
<organism evidence="6 7">
    <name type="scientific">Mannheimia pernigra</name>
    <dbReference type="NCBI Taxonomy" id="111844"/>
    <lineage>
        <taxon>Bacteria</taxon>
        <taxon>Pseudomonadati</taxon>
        <taxon>Pseudomonadota</taxon>
        <taxon>Gammaproteobacteria</taxon>
        <taxon>Pasteurellales</taxon>
        <taxon>Pasteurellaceae</taxon>
        <taxon>Mannheimia</taxon>
    </lineage>
</organism>
<keyword evidence="7" id="KW-1185">Reference proteome</keyword>
<dbReference type="FunFam" id="1.10.10.370:FF:000001">
    <property type="entry name" value="Sulfurtransferase"/>
    <property type="match status" value="1"/>
</dbReference>
<dbReference type="InterPro" id="IPR042072">
    <property type="entry name" value="DsrC-like_C"/>
</dbReference>